<proteinExistence type="predicted"/>
<accession>Q6IIS9</accession>
<feature type="region of interest" description="Disordered" evidence="1">
    <location>
        <begin position="1"/>
        <end position="26"/>
    </location>
</feature>
<reference evidence="2" key="1">
    <citation type="journal article" date="2003" name="Genome Biol.">
        <title>An integrated gene annotation and transcriptional profiling approach towards the full gene content of the Drosophila genome.</title>
        <authorList>
            <person name="Hild M."/>
            <person name="Beckmann B."/>
            <person name="Haas S.A."/>
            <person name="Koch B."/>
            <person name="Solovyev V."/>
            <person name="Busold C."/>
            <person name="Fellenberg K."/>
            <person name="Boutros M."/>
            <person name="Vingron M."/>
            <person name="Sauer F."/>
            <person name="Hoheisel J.D."/>
            <person name="Paro R."/>
        </authorList>
    </citation>
    <scope>NUCLEOTIDE SEQUENCE</scope>
</reference>
<feature type="region of interest" description="Disordered" evidence="1">
    <location>
        <begin position="123"/>
        <end position="168"/>
    </location>
</feature>
<name>Q6IIS9_DROME</name>
<sequence length="168" mass="18710">MNECSTVTSVSRAKRSQAKKRKPAPPTCRQSEMVVWRCDGVTGQWVGKTDERSSQIGGTDTAETVKKPDSSALKRMEQNLLRVFSGEYAMRVLVFGVSKSICEIPAIESTEFPPLRSERYERTERSANSIQKSDFFGRRGLSSNKTKRRNMFDDVASGVSGSNSMQQG</sequence>
<organism evidence="2">
    <name type="scientific">Drosophila melanogaster</name>
    <name type="common">Fruit fly</name>
    <dbReference type="NCBI Taxonomy" id="7227"/>
    <lineage>
        <taxon>Eukaryota</taxon>
        <taxon>Metazoa</taxon>
        <taxon>Ecdysozoa</taxon>
        <taxon>Arthropoda</taxon>
        <taxon>Hexapoda</taxon>
        <taxon>Insecta</taxon>
        <taxon>Pterygota</taxon>
        <taxon>Neoptera</taxon>
        <taxon>Endopterygota</taxon>
        <taxon>Diptera</taxon>
        <taxon>Brachycera</taxon>
        <taxon>Muscomorpha</taxon>
        <taxon>Ephydroidea</taxon>
        <taxon>Drosophilidae</taxon>
        <taxon>Drosophila</taxon>
        <taxon>Sophophora</taxon>
    </lineage>
</organism>
<evidence type="ECO:0000256" key="1">
    <source>
        <dbReference type="SAM" id="MobiDB-lite"/>
    </source>
</evidence>
<feature type="compositionally biased region" description="Polar residues" evidence="1">
    <location>
        <begin position="159"/>
        <end position="168"/>
    </location>
</feature>
<dbReference type="AlphaFoldDB" id="Q6IIS9"/>
<protein>
    <submittedName>
        <fullName evidence="2">HDC17201</fullName>
    </submittedName>
</protein>
<gene>
    <name evidence="2" type="ORF">HDC17201</name>
</gene>
<evidence type="ECO:0000313" key="2">
    <source>
        <dbReference type="EMBL" id="DAA03187.1"/>
    </source>
</evidence>
<dbReference type="EMBL" id="BK002987">
    <property type="protein sequence ID" value="DAA03187.1"/>
    <property type="molecule type" value="Genomic_DNA"/>
</dbReference>
<feature type="compositionally biased region" description="Basic residues" evidence="1">
    <location>
        <begin position="12"/>
        <end position="23"/>
    </location>
</feature>